<dbReference type="Pfam" id="PF00512">
    <property type="entry name" value="HisKA"/>
    <property type="match status" value="1"/>
</dbReference>
<evidence type="ECO:0000256" key="7">
    <source>
        <dbReference type="ARBA" id="ARBA00022692"/>
    </source>
</evidence>
<evidence type="ECO:0000256" key="5">
    <source>
        <dbReference type="ARBA" id="ARBA00022553"/>
    </source>
</evidence>
<dbReference type="CDD" id="cd00130">
    <property type="entry name" value="PAS"/>
    <property type="match status" value="1"/>
</dbReference>
<feature type="domain" description="Histidine kinase" evidence="12">
    <location>
        <begin position="367"/>
        <end position="505"/>
    </location>
</feature>
<keyword evidence="9 11" id="KW-1133">Transmembrane helix</keyword>
<dbReference type="SUPFAM" id="SSF55785">
    <property type="entry name" value="PYP-like sensor domain (PAS domain)"/>
    <property type="match status" value="2"/>
</dbReference>
<dbReference type="Pfam" id="PF00989">
    <property type="entry name" value="PAS"/>
    <property type="match status" value="1"/>
</dbReference>
<dbReference type="AlphaFoldDB" id="A0A2U1JPW1"/>
<evidence type="ECO:0000259" key="12">
    <source>
        <dbReference type="PROSITE" id="PS50109"/>
    </source>
</evidence>
<dbReference type="PROSITE" id="PS50112">
    <property type="entry name" value="PAS"/>
    <property type="match status" value="1"/>
</dbReference>
<evidence type="ECO:0000256" key="4">
    <source>
        <dbReference type="ARBA" id="ARBA00022475"/>
    </source>
</evidence>
<evidence type="ECO:0000256" key="6">
    <source>
        <dbReference type="ARBA" id="ARBA00022679"/>
    </source>
</evidence>
<dbReference type="InterPro" id="IPR000014">
    <property type="entry name" value="PAS"/>
</dbReference>
<evidence type="ECO:0000256" key="3">
    <source>
        <dbReference type="ARBA" id="ARBA00012438"/>
    </source>
</evidence>
<dbReference type="GO" id="GO:0006355">
    <property type="term" value="P:regulation of DNA-templated transcription"/>
    <property type="evidence" value="ECO:0007669"/>
    <property type="project" value="InterPro"/>
</dbReference>
<dbReference type="InterPro" id="IPR013767">
    <property type="entry name" value="PAS_fold"/>
</dbReference>
<evidence type="ECO:0000256" key="11">
    <source>
        <dbReference type="SAM" id="Phobius"/>
    </source>
</evidence>
<evidence type="ECO:0000256" key="2">
    <source>
        <dbReference type="ARBA" id="ARBA00004651"/>
    </source>
</evidence>
<dbReference type="InterPro" id="IPR000700">
    <property type="entry name" value="PAS-assoc_C"/>
</dbReference>
<feature type="domain" description="PAC" evidence="14">
    <location>
        <begin position="298"/>
        <end position="349"/>
    </location>
</feature>
<dbReference type="Gene3D" id="1.10.287.130">
    <property type="match status" value="1"/>
</dbReference>
<evidence type="ECO:0000259" key="14">
    <source>
        <dbReference type="PROSITE" id="PS50113"/>
    </source>
</evidence>
<keyword evidence="6" id="KW-0808">Transferase</keyword>
<dbReference type="CDD" id="cd00082">
    <property type="entry name" value="HisKA"/>
    <property type="match status" value="1"/>
</dbReference>
<dbReference type="PROSITE" id="PS50109">
    <property type="entry name" value="HIS_KIN"/>
    <property type="match status" value="1"/>
</dbReference>
<gene>
    <name evidence="15" type="ORF">DB891_15025</name>
</gene>
<feature type="domain" description="PAS" evidence="13">
    <location>
        <begin position="227"/>
        <end position="272"/>
    </location>
</feature>
<dbReference type="RefSeq" id="WP_116764404.1">
    <property type="nucleotide sequence ID" value="NZ_QCZH01000023.1"/>
</dbReference>
<keyword evidence="4" id="KW-1003">Cell membrane</keyword>
<dbReference type="SUPFAM" id="SSF55874">
    <property type="entry name" value="ATPase domain of HSP90 chaperone/DNA topoisomerase II/histidine kinase"/>
    <property type="match status" value="1"/>
</dbReference>
<keyword evidence="8" id="KW-0418">Kinase</keyword>
<comment type="catalytic activity">
    <reaction evidence="1">
        <text>ATP + protein L-histidine = ADP + protein N-phospho-L-histidine.</text>
        <dbReference type="EC" id="2.7.13.3"/>
    </reaction>
</comment>
<dbReference type="InterPro" id="IPR035965">
    <property type="entry name" value="PAS-like_dom_sf"/>
</dbReference>
<keyword evidence="10 11" id="KW-0472">Membrane</keyword>
<accession>A0A2U1JPW1</accession>
<protein>
    <recommendedName>
        <fullName evidence="3">histidine kinase</fullName>
        <ecNumber evidence="3">2.7.13.3</ecNumber>
    </recommendedName>
</protein>
<name>A0A2U1JPW1_9FLAO</name>
<feature type="transmembrane region" description="Helical" evidence="11">
    <location>
        <begin position="60"/>
        <end position="82"/>
    </location>
</feature>
<sequence>MFFFQLGHLKYLLIPLALGSSYRFGMRTTSTIIVVITVFTLIVTSLGIGPFVKDNINNSILFLDLFLSVITICSLFLAGILAERQRAEDFLKVSEANLRKKQDILQSTIESPKDISIYSIGLNYEYLSFNSLHSANMKLMNNISIALGMRLQDCLISKDEIKEAISVLEKVFLGESITTIRHFDVTNSYWELRTSPIVNQNNTIIGATIISTNITEQIKAEEALKKSEVNYRDIFENIQDVIFQTDMNGVFYNLSPSIVELCEYKPEELIGQPTYTLKADEKEKDYVINLVKEKGVLNNHETMIKTKSGLIKYISLNAKIIYSKEGAPHIDGIARDITQRKESEFKIENQNKKLQIQNKELEQFAYITSHDLQEPLLTLKCFSDLIKADFPKGLNENINQYLDFILESSDRMQKLVKGLLDYSRIGSQIEITTVDCNEVVNEAIDSLTDLIKESEVQINVQHLPRIEGYSVELIQLFQHLITNAIKFRKKEVPLIINITAKLEED</sequence>
<evidence type="ECO:0000256" key="9">
    <source>
        <dbReference type="ARBA" id="ARBA00022989"/>
    </source>
</evidence>
<dbReference type="InterPro" id="IPR003661">
    <property type="entry name" value="HisK_dim/P_dom"/>
</dbReference>
<feature type="transmembrane region" description="Helical" evidence="11">
    <location>
        <begin position="29"/>
        <end position="48"/>
    </location>
</feature>
<evidence type="ECO:0000256" key="1">
    <source>
        <dbReference type="ARBA" id="ARBA00000085"/>
    </source>
</evidence>
<dbReference type="Proteomes" id="UP000245618">
    <property type="component" value="Unassembled WGS sequence"/>
</dbReference>
<dbReference type="InterPro" id="IPR036097">
    <property type="entry name" value="HisK_dim/P_sf"/>
</dbReference>
<organism evidence="15 16">
    <name type="scientific">Flavobacterium laiguense</name>
    <dbReference type="NCBI Taxonomy" id="2169409"/>
    <lineage>
        <taxon>Bacteria</taxon>
        <taxon>Pseudomonadati</taxon>
        <taxon>Bacteroidota</taxon>
        <taxon>Flavobacteriia</taxon>
        <taxon>Flavobacteriales</taxon>
        <taxon>Flavobacteriaceae</taxon>
        <taxon>Flavobacterium</taxon>
    </lineage>
</organism>
<dbReference type="EMBL" id="QCZH01000023">
    <property type="protein sequence ID" value="PWA07014.1"/>
    <property type="molecule type" value="Genomic_DNA"/>
</dbReference>
<evidence type="ECO:0000313" key="16">
    <source>
        <dbReference type="Proteomes" id="UP000245618"/>
    </source>
</evidence>
<evidence type="ECO:0000259" key="13">
    <source>
        <dbReference type="PROSITE" id="PS50112"/>
    </source>
</evidence>
<dbReference type="SMART" id="SM00091">
    <property type="entry name" value="PAS"/>
    <property type="match status" value="1"/>
</dbReference>
<dbReference type="GO" id="GO:0000155">
    <property type="term" value="F:phosphorelay sensor kinase activity"/>
    <property type="evidence" value="ECO:0007669"/>
    <property type="project" value="InterPro"/>
</dbReference>
<dbReference type="NCBIfam" id="TIGR00229">
    <property type="entry name" value="sensory_box"/>
    <property type="match status" value="1"/>
</dbReference>
<evidence type="ECO:0000313" key="15">
    <source>
        <dbReference type="EMBL" id="PWA07014.1"/>
    </source>
</evidence>
<dbReference type="InterPro" id="IPR005467">
    <property type="entry name" value="His_kinase_dom"/>
</dbReference>
<keyword evidence="7 11" id="KW-0812">Transmembrane</keyword>
<dbReference type="InterPro" id="IPR007895">
    <property type="entry name" value="MASE1"/>
</dbReference>
<reference evidence="15 16" key="1">
    <citation type="submission" date="2018-04" db="EMBL/GenBank/DDBJ databases">
        <title>Flavobacterium sp. nov., isolated from glacier ice.</title>
        <authorList>
            <person name="Liu Q."/>
            <person name="Xin Y.-H."/>
        </authorList>
    </citation>
    <scope>NUCLEOTIDE SEQUENCE [LARGE SCALE GENOMIC DNA]</scope>
    <source>
        <strain evidence="15 16">LB2P30</strain>
    </source>
</reference>
<keyword evidence="16" id="KW-1185">Reference proteome</keyword>
<evidence type="ECO:0000256" key="8">
    <source>
        <dbReference type="ARBA" id="ARBA00022777"/>
    </source>
</evidence>
<dbReference type="InterPro" id="IPR052162">
    <property type="entry name" value="Sensor_kinase/Photoreceptor"/>
</dbReference>
<comment type="subcellular location">
    <subcellularLocation>
        <location evidence="2">Cell membrane</location>
        <topology evidence="2">Multi-pass membrane protein</topology>
    </subcellularLocation>
</comment>
<dbReference type="Gene3D" id="3.30.565.10">
    <property type="entry name" value="Histidine kinase-like ATPase, C-terminal domain"/>
    <property type="match status" value="1"/>
</dbReference>
<proteinExistence type="predicted"/>
<dbReference type="EC" id="2.7.13.3" evidence="3"/>
<dbReference type="SUPFAM" id="SSF47384">
    <property type="entry name" value="Homodimeric domain of signal transducing histidine kinase"/>
    <property type="match status" value="1"/>
</dbReference>
<dbReference type="GO" id="GO:0005886">
    <property type="term" value="C:plasma membrane"/>
    <property type="evidence" value="ECO:0007669"/>
    <property type="project" value="UniProtKB-SubCell"/>
</dbReference>
<dbReference type="PROSITE" id="PS50113">
    <property type="entry name" value="PAC"/>
    <property type="match status" value="1"/>
</dbReference>
<dbReference type="PANTHER" id="PTHR43304:SF1">
    <property type="entry name" value="PAC DOMAIN-CONTAINING PROTEIN"/>
    <property type="match status" value="1"/>
</dbReference>
<dbReference type="PANTHER" id="PTHR43304">
    <property type="entry name" value="PHYTOCHROME-LIKE PROTEIN CPH1"/>
    <property type="match status" value="1"/>
</dbReference>
<dbReference type="Gene3D" id="3.30.450.20">
    <property type="entry name" value="PAS domain"/>
    <property type="match status" value="2"/>
</dbReference>
<dbReference type="Pfam" id="PF05231">
    <property type="entry name" value="MASE1"/>
    <property type="match status" value="1"/>
</dbReference>
<dbReference type="InterPro" id="IPR036890">
    <property type="entry name" value="HATPase_C_sf"/>
</dbReference>
<evidence type="ECO:0000256" key="10">
    <source>
        <dbReference type="ARBA" id="ARBA00023136"/>
    </source>
</evidence>
<dbReference type="OrthoDB" id="9781208at2"/>
<keyword evidence="5" id="KW-0597">Phosphoprotein</keyword>
<comment type="caution">
    <text evidence="15">The sequence shown here is derived from an EMBL/GenBank/DDBJ whole genome shotgun (WGS) entry which is preliminary data.</text>
</comment>
<dbReference type="SMART" id="SM00388">
    <property type="entry name" value="HisKA"/>
    <property type="match status" value="1"/>
</dbReference>